<feature type="domain" description="NACHT" evidence="1">
    <location>
        <begin position="188"/>
        <end position="315"/>
    </location>
</feature>
<dbReference type="Pfam" id="PF05729">
    <property type="entry name" value="NACHT"/>
    <property type="match status" value="1"/>
</dbReference>
<evidence type="ECO:0000313" key="2">
    <source>
        <dbReference type="EnsemblMetazoa" id="XP_030849735"/>
    </source>
</evidence>
<organism evidence="2 3">
    <name type="scientific">Strongylocentrotus purpuratus</name>
    <name type="common">Purple sea urchin</name>
    <dbReference type="NCBI Taxonomy" id="7668"/>
    <lineage>
        <taxon>Eukaryota</taxon>
        <taxon>Metazoa</taxon>
        <taxon>Echinodermata</taxon>
        <taxon>Eleutherozoa</taxon>
        <taxon>Echinozoa</taxon>
        <taxon>Echinoidea</taxon>
        <taxon>Euechinoidea</taxon>
        <taxon>Echinacea</taxon>
        <taxon>Camarodonta</taxon>
        <taxon>Echinidea</taxon>
        <taxon>Strongylocentrotidae</taxon>
        <taxon>Strongylocentrotus</taxon>
    </lineage>
</organism>
<dbReference type="Gene3D" id="1.10.533.10">
    <property type="entry name" value="Death Domain, Fas"/>
    <property type="match status" value="1"/>
</dbReference>
<dbReference type="GeneID" id="115927699"/>
<dbReference type="SUPFAM" id="SSF52540">
    <property type="entry name" value="P-loop containing nucleoside triphosphate hydrolases"/>
    <property type="match status" value="1"/>
</dbReference>
<dbReference type="OrthoDB" id="120976at2759"/>
<sequence>MATQGCIADDLLFQLADNIETGEQMEALGRALGFKAAAINRYTDTNNKGDRVTCKGTRDMLFNWRQTVEPCDQHLRLKQALTDVKLVMLADTYLKGTPSIRDIFNKKISESLTVEQCREKLRNKYLNELCKIQMKPWDQNAYAEFRDMHTVVTVMKKDAHGKDMKIKEVIQNSVSDIFSTKVNGILPARILISAPAGRGKTTAVAKMAYDWVHREKGSALEHLPLLFVVKFRNTGQLTSIGEAIKSQLLRDVDDLTPEGLENFIRKNQGICHIILDGLDEYAGISSSNRSLMSNIVNVIRWEEFLQCRVLVTTRPHLENFFNQAELATVYTKMWIDGFSRESSRDYIDKFFASSSNANNGHGLKVYLDDQPLIDELVKTPLFCLMVCHLWSNGLLDSGTTTQTELMDSVNLFLRHYANARSKSRVKITPGMLRKIILQLGEVALTGLLDDAKKLVFTPHDFRGVPALLDMACELGIVSKTTVSSTWLPQSDETTSTTIEFYHKIAQEHSAGKFLADQTYHFLLHFKISKLDKVLRKIEAKIGDYENLIRFAAGTDNKLSFWKRARDIAFSLIVHQRPPVQKEMCLRWFKDV</sequence>
<dbReference type="EnsemblMetazoa" id="XM_030993875">
    <property type="protein sequence ID" value="XP_030849735"/>
    <property type="gene ID" value="LOC115927699"/>
</dbReference>
<name>A0A7M7PCN0_STRPU</name>
<protein>
    <recommendedName>
        <fullName evidence="1">NACHT domain-containing protein</fullName>
    </recommendedName>
</protein>
<dbReference type="Proteomes" id="UP000007110">
    <property type="component" value="Unassembled WGS sequence"/>
</dbReference>
<reference evidence="2" key="2">
    <citation type="submission" date="2021-01" db="UniProtKB">
        <authorList>
            <consortium name="EnsemblMetazoa"/>
        </authorList>
    </citation>
    <scope>IDENTIFICATION</scope>
</reference>
<dbReference type="CDD" id="cd01670">
    <property type="entry name" value="Death"/>
    <property type="match status" value="1"/>
</dbReference>
<dbReference type="Gene3D" id="3.40.50.300">
    <property type="entry name" value="P-loop containing nucleotide triphosphate hydrolases"/>
    <property type="match status" value="1"/>
</dbReference>
<accession>A0A7M7PCN0</accession>
<dbReference type="InterPro" id="IPR007111">
    <property type="entry name" value="NACHT_NTPase"/>
</dbReference>
<dbReference type="KEGG" id="spu:115927699"/>
<reference evidence="3" key="1">
    <citation type="submission" date="2015-02" db="EMBL/GenBank/DDBJ databases">
        <title>Genome sequencing for Strongylocentrotus purpuratus.</title>
        <authorList>
            <person name="Murali S."/>
            <person name="Liu Y."/>
            <person name="Vee V."/>
            <person name="English A."/>
            <person name="Wang M."/>
            <person name="Skinner E."/>
            <person name="Han Y."/>
            <person name="Muzny D.M."/>
            <person name="Worley K.C."/>
            <person name="Gibbs R.A."/>
        </authorList>
    </citation>
    <scope>NUCLEOTIDE SEQUENCE</scope>
</reference>
<dbReference type="PANTHER" id="PTHR25480:SF0">
    <property type="entry name" value="C-MAF-INDUCING PROTEIN"/>
    <property type="match status" value="1"/>
</dbReference>
<dbReference type="RefSeq" id="XP_030849735.1">
    <property type="nucleotide sequence ID" value="XM_030993875.1"/>
</dbReference>
<evidence type="ECO:0000259" key="1">
    <source>
        <dbReference type="PROSITE" id="PS50837"/>
    </source>
</evidence>
<keyword evidence="3" id="KW-1185">Reference proteome</keyword>
<dbReference type="PANTHER" id="PTHR25480">
    <property type="entry name" value="LEUCINE-RICH REPEAT-CONTAINING PROTEIN 73"/>
    <property type="match status" value="1"/>
</dbReference>
<dbReference type="AlphaFoldDB" id="A0A7M7PCN0"/>
<evidence type="ECO:0000313" key="3">
    <source>
        <dbReference type="Proteomes" id="UP000007110"/>
    </source>
</evidence>
<dbReference type="InterPro" id="IPR052813">
    <property type="entry name" value="CMIP"/>
</dbReference>
<dbReference type="InParanoid" id="A0A7M7PCN0"/>
<dbReference type="InterPro" id="IPR027417">
    <property type="entry name" value="P-loop_NTPase"/>
</dbReference>
<proteinExistence type="predicted"/>
<dbReference type="PROSITE" id="PS50837">
    <property type="entry name" value="NACHT"/>
    <property type="match status" value="1"/>
</dbReference>
<dbReference type="InterPro" id="IPR011029">
    <property type="entry name" value="DEATH-like_dom_sf"/>
</dbReference>